<dbReference type="PANTHER" id="PTHR33789">
    <property type="entry name" value="LACHRYMATORY-FACTOR SYNTHASE"/>
    <property type="match status" value="1"/>
</dbReference>
<name>A0A6J5VH39_PRUAR</name>
<accession>A0A6J5VH39</accession>
<dbReference type="InterPro" id="IPR053249">
    <property type="entry name" value="LFS"/>
</dbReference>
<dbReference type="InterPro" id="IPR023393">
    <property type="entry name" value="START-like_dom_sf"/>
</dbReference>
<dbReference type="PANTHER" id="PTHR33789:SF3">
    <property type="entry name" value="LACHRYMATORY-FACTOR SYNTHASE-LIKE"/>
    <property type="match status" value="1"/>
</dbReference>
<protein>
    <recommendedName>
        <fullName evidence="3">Lachrymatory-factor synthase</fullName>
    </recommendedName>
</protein>
<organism evidence="1 2">
    <name type="scientific">Prunus armeniaca</name>
    <name type="common">Apricot</name>
    <name type="synonym">Armeniaca vulgaris</name>
    <dbReference type="NCBI Taxonomy" id="36596"/>
    <lineage>
        <taxon>Eukaryota</taxon>
        <taxon>Viridiplantae</taxon>
        <taxon>Streptophyta</taxon>
        <taxon>Embryophyta</taxon>
        <taxon>Tracheophyta</taxon>
        <taxon>Spermatophyta</taxon>
        <taxon>Magnoliopsida</taxon>
        <taxon>eudicotyledons</taxon>
        <taxon>Gunneridae</taxon>
        <taxon>Pentapetalae</taxon>
        <taxon>rosids</taxon>
        <taxon>fabids</taxon>
        <taxon>Rosales</taxon>
        <taxon>Rosaceae</taxon>
        <taxon>Amygdaloideae</taxon>
        <taxon>Amygdaleae</taxon>
        <taxon>Prunus</taxon>
    </lineage>
</organism>
<gene>
    <name evidence="1" type="ORF">CURHAP_LOCUS46562</name>
</gene>
<dbReference type="EMBL" id="CAEKDK010000007">
    <property type="protein sequence ID" value="CAB4288389.1"/>
    <property type="molecule type" value="Genomic_DNA"/>
</dbReference>
<dbReference type="CDD" id="cd07821">
    <property type="entry name" value="PYR_PYL_RCAR_like"/>
    <property type="match status" value="1"/>
</dbReference>
<dbReference type="InterPro" id="IPR019587">
    <property type="entry name" value="Polyketide_cyclase/dehydratase"/>
</dbReference>
<dbReference type="GO" id="GO:0004864">
    <property type="term" value="F:protein phosphatase inhibitor activity"/>
    <property type="evidence" value="ECO:0007669"/>
    <property type="project" value="UniProtKB-ARBA"/>
</dbReference>
<dbReference type="Gene3D" id="3.30.530.20">
    <property type="match status" value="1"/>
</dbReference>
<evidence type="ECO:0008006" key="3">
    <source>
        <dbReference type="Google" id="ProtNLM"/>
    </source>
</evidence>
<dbReference type="FunFam" id="3.30.530.20:FF:000064">
    <property type="entry name" value="Lachrymatory-factor synthase"/>
    <property type="match status" value="1"/>
</dbReference>
<dbReference type="Proteomes" id="UP000507222">
    <property type="component" value="Unassembled WGS sequence"/>
</dbReference>
<evidence type="ECO:0000313" key="2">
    <source>
        <dbReference type="Proteomes" id="UP000507222"/>
    </source>
</evidence>
<dbReference type="AlphaFoldDB" id="A0A6J5VH39"/>
<reference evidence="1 2" key="1">
    <citation type="submission" date="2020-05" db="EMBL/GenBank/DDBJ databases">
        <authorList>
            <person name="Campoy J."/>
            <person name="Schneeberger K."/>
            <person name="Spophaly S."/>
        </authorList>
    </citation>
    <scope>NUCLEOTIDE SEQUENCE [LARGE SCALE GENOMIC DNA]</scope>
    <source>
        <strain evidence="1">PruArmRojPasFocal</strain>
    </source>
</reference>
<sequence>MANEKQLKWEGKASAELNGPEAEQVWPLLEDFFGLHKWFPTLTTCLGVEGISGQPGCVRYCAGFKTPVDHKREQDQDQEKVNWTKQKLLSIDPAQLIFSYSIIDGNVGFNSYISTVQVVPKEGGCSIVWKYEVEPVEGWKMEDLDMFIGTGLQVMASRMEASLQLQVGPLEPEKVQVSHAIHSTDDSHRHASNFLPVILSQSFFEMVSLRNSTPTKVRAETELFSILGMLPLSNLLCIVSHPCATLHITAIVPKVHNKH</sequence>
<proteinExistence type="predicted"/>
<evidence type="ECO:0000313" key="1">
    <source>
        <dbReference type="EMBL" id="CAB4288389.1"/>
    </source>
</evidence>
<dbReference type="Pfam" id="PF10604">
    <property type="entry name" value="Polyketide_cyc2"/>
    <property type="match status" value="1"/>
</dbReference>
<dbReference type="SUPFAM" id="SSF55961">
    <property type="entry name" value="Bet v1-like"/>
    <property type="match status" value="1"/>
</dbReference>